<comment type="pathway">
    <text evidence="1 8">Bacterial outer membrane biogenesis; LPS core biosynthesis.</text>
</comment>
<organism evidence="10 11">
    <name type="scientific">Algibacter pectinivorans</name>
    <dbReference type="NCBI Taxonomy" id="870482"/>
    <lineage>
        <taxon>Bacteria</taxon>
        <taxon>Pseudomonadati</taxon>
        <taxon>Bacteroidota</taxon>
        <taxon>Flavobacteriia</taxon>
        <taxon>Flavobacteriales</taxon>
        <taxon>Flavobacteriaceae</taxon>
        <taxon>Algibacter</taxon>
    </lineage>
</organism>
<name>A0A1I1PLV4_9FLAO</name>
<keyword evidence="8" id="KW-0448">Lipopolysaccharide biosynthesis</keyword>
<accession>A0A1I1PLV4</accession>
<dbReference type="InterPro" id="IPR007507">
    <property type="entry name" value="Glycos_transf_N"/>
</dbReference>
<keyword evidence="8" id="KW-1003">Cell membrane</keyword>
<evidence type="ECO:0000256" key="8">
    <source>
        <dbReference type="RuleBase" id="RU365103"/>
    </source>
</evidence>
<dbReference type="GO" id="GO:0009245">
    <property type="term" value="P:lipid A biosynthetic process"/>
    <property type="evidence" value="ECO:0007669"/>
    <property type="project" value="TreeGrafter"/>
</dbReference>
<dbReference type="GO" id="GO:0009244">
    <property type="term" value="P:lipopolysaccharide core region biosynthetic process"/>
    <property type="evidence" value="ECO:0007669"/>
    <property type="project" value="UniProtKB-UniRule"/>
</dbReference>
<comment type="similarity">
    <text evidence="8">Belongs to the glycosyltransferase group 1 family.</text>
</comment>
<reference evidence="11" key="1">
    <citation type="submission" date="2016-10" db="EMBL/GenBank/DDBJ databases">
        <authorList>
            <person name="Varghese N."/>
            <person name="Submissions S."/>
        </authorList>
    </citation>
    <scope>NUCLEOTIDE SEQUENCE [LARGE SCALE GENOMIC DNA]</scope>
    <source>
        <strain evidence="11">DSM 25730</strain>
    </source>
</reference>
<dbReference type="EMBL" id="FOMI01000004">
    <property type="protein sequence ID" value="SFD10647.1"/>
    <property type="molecule type" value="Genomic_DNA"/>
</dbReference>
<dbReference type="GO" id="GO:0043842">
    <property type="term" value="F:Kdo transferase activity"/>
    <property type="evidence" value="ECO:0007669"/>
    <property type="project" value="UniProtKB-EC"/>
</dbReference>
<evidence type="ECO:0000313" key="10">
    <source>
        <dbReference type="EMBL" id="SFD10647.1"/>
    </source>
</evidence>
<sequence length="420" mass="47956">MYFSIKRKVLNLIYNIGIHLTGVVLKLGAQFNAKLKKGAIGRENTFKILKNSIQKGDKTLWFHCASLGEYEQGLPVFLELRKHYKNHKIILSFFSPSGYEIRKNSPIANVVIYLPLDTKTNAKRFLDLIDPELTIFVKYDIWPNFLNELKSRHLRAILISAAFRKEQSYFKFYGKQLKQALFAFEHIFTQNEASKVLLESINYTSVTVSGDTRYDRVYSQLSLDNSLNFIDTFKNNKLCIVAGSTWPEGEALFTEFINTQVSKDIKFIIAPHDIKPDRIKKLQEKINAKTVLFSERDKHNLAEFEVFIIDTIGILSKIYSYADIAYVGGAVGTTGLHNTLEPAVFGTPILIGNNHAKFLEAQALIDNGGMFEIDSQLNFNKTLNKLITDRDFRLQAGSYNKAFIEKNKGAVIHILDYLRI</sequence>
<dbReference type="PANTHER" id="PTHR42755:SF1">
    <property type="entry name" value="3-DEOXY-D-MANNO-OCTULOSONIC ACID TRANSFERASE, MITOCHONDRIAL-RELATED"/>
    <property type="match status" value="1"/>
</dbReference>
<comment type="catalytic activity">
    <reaction evidence="6 8">
        <text>lipid IVA (E. coli) + CMP-3-deoxy-beta-D-manno-octulosonate = alpha-Kdo-(2-&gt;6)-lipid IVA (E. coli) + CMP + H(+)</text>
        <dbReference type="Rhea" id="RHEA:28066"/>
        <dbReference type="ChEBI" id="CHEBI:15378"/>
        <dbReference type="ChEBI" id="CHEBI:58603"/>
        <dbReference type="ChEBI" id="CHEBI:60364"/>
        <dbReference type="ChEBI" id="CHEBI:60377"/>
        <dbReference type="ChEBI" id="CHEBI:85987"/>
        <dbReference type="EC" id="2.4.99.12"/>
    </reaction>
</comment>
<dbReference type="GO" id="GO:0005886">
    <property type="term" value="C:plasma membrane"/>
    <property type="evidence" value="ECO:0007669"/>
    <property type="project" value="UniProtKB-SubCell"/>
</dbReference>
<evidence type="ECO:0000313" key="11">
    <source>
        <dbReference type="Proteomes" id="UP000199439"/>
    </source>
</evidence>
<keyword evidence="11" id="KW-1185">Reference proteome</keyword>
<dbReference type="PANTHER" id="PTHR42755">
    <property type="entry name" value="3-DEOXY-MANNO-OCTULOSONATE CYTIDYLYLTRANSFERASE"/>
    <property type="match status" value="1"/>
</dbReference>
<feature type="active site" description="Proton acceptor" evidence="7">
    <location>
        <position position="69"/>
    </location>
</feature>
<comment type="subcellular location">
    <subcellularLocation>
        <location evidence="8">Cell membrane</location>
    </subcellularLocation>
</comment>
<dbReference type="UniPathway" id="UPA00958"/>
<feature type="domain" description="3-deoxy-D-manno-octulosonic-acid transferase N-terminal" evidence="9">
    <location>
        <begin position="51"/>
        <end position="215"/>
    </location>
</feature>
<comment type="function">
    <text evidence="8">Involved in lipopolysaccharide (LPS) biosynthesis. Catalyzes the transfer of 3-deoxy-D-manno-octulosonate (Kdo) residue(s) from CMP-Kdo to lipid IV(A), the tetraacyldisaccharide-1,4'-bisphosphate precursor of lipid A.</text>
</comment>
<evidence type="ECO:0000256" key="1">
    <source>
        <dbReference type="ARBA" id="ARBA00004713"/>
    </source>
</evidence>
<dbReference type="InterPro" id="IPR039901">
    <property type="entry name" value="Kdotransferase"/>
</dbReference>
<proteinExistence type="inferred from homology"/>
<evidence type="ECO:0000256" key="6">
    <source>
        <dbReference type="ARBA" id="ARBA00049183"/>
    </source>
</evidence>
<evidence type="ECO:0000256" key="7">
    <source>
        <dbReference type="PIRSR" id="PIRSR639901-1"/>
    </source>
</evidence>
<dbReference type="Pfam" id="PF04413">
    <property type="entry name" value="Glycos_transf_N"/>
    <property type="match status" value="1"/>
</dbReference>
<dbReference type="Gene3D" id="3.40.50.2000">
    <property type="entry name" value="Glycogen Phosphorylase B"/>
    <property type="match status" value="1"/>
</dbReference>
<keyword evidence="8" id="KW-0472">Membrane</keyword>
<evidence type="ECO:0000259" key="9">
    <source>
        <dbReference type="Pfam" id="PF04413"/>
    </source>
</evidence>
<evidence type="ECO:0000256" key="3">
    <source>
        <dbReference type="ARBA" id="ARBA00019077"/>
    </source>
</evidence>
<dbReference type="InterPro" id="IPR038107">
    <property type="entry name" value="Glycos_transf_N_sf"/>
</dbReference>
<gene>
    <name evidence="10" type="ORF">SAMN04487987_10425</name>
</gene>
<dbReference type="STRING" id="870482.SAMN04487987_10425"/>
<evidence type="ECO:0000256" key="2">
    <source>
        <dbReference type="ARBA" id="ARBA00012621"/>
    </source>
</evidence>
<evidence type="ECO:0000256" key="4">
    <source>
        <dbReference type="ARBA" id="ARBA00022679"/>
    </source>
</evidence>
<keyword evidence="4 8" id="KW-0808">Transferase</keyword>
<evidence type="ECO:0000256" key="5">
    <source>
        <dbReference type="ARBA" id="ARBA00031445"/>
    </source>
</evidence>
<dbReference type="AlphaFoldDB" id="A0A1I1PLV4"/>
<protein>
    <recommendedName>
        <fullName evidence="3 8">3-deoxy-D-manno-octulosonic acid transferase</fullName>
        <shortName evidence="8">Kdo transferase</shortName>
        <ecNumber evidence="2 8">2.4.99.12</ecNumber>
    </recommendedName>
    <alternativeName>
        <fullName evidence="5 8">Lipid IV(A) 3-deoxy-D-manno-octulosonic acid transferase</fullName>
    </alternativeName>
</protein>
<dbReference type="Proteomes" id="UP000199439">
    <property type="component" value="Unassembled WGS sequence"/>
</dbReference>
<dbReference type="Gene3D" id="3.40.50.11720">
    <property type="entry name" value="3-Deoxy-D-manno-octulosonic-acid transferase, N-terminal domain"/>
    <property type="match status" value="1"/>
</dbReference>
<dbReference type="EC" id="2.4.99.12" evidence="2 8"/>